<dbReference type="Gramene" id="mRNA:HanXRQr2_Chr04g0160861">
    <property type="protein sequence ID" value="mRNA:HanXRQr2_Chr04g0160861"/>
    <property type="gene ID" value="HanXRQr2_Chr04g0160861"/>
</dbReference>
<dbReference type="AlphaFoldDB" id="A0A9K3NRY9"/>
<gene>
    <name evidence="1" type="ORF">HanXRQr2_Chr04g0160861</name>
</gene>
<dbReference type="Proteomes" id="UP000215914">
    <property type="component" value="Unassembled WGS sequence"/>
</dbReference>
<proteinExistence type="predicted"/>
<protein>
    <submittedName>
        <fullName evidence="1">Uncharacterized protein</fullName>
    </submittedName>
</protein>
<keyword evidence="2" id="KW-1185">Reference proteome</keyword>
<name>A0A9K3NRY9_HELAN</name>
<reference evidence="1" key="1">
    <citation type="journal article" date="2017" name="Nature">
        <title>The sunflower genome provides insights into oil metabolism, flowering and Asterid evolution.</title>
        <authorList>
            <person name="Badouin H."/>
            <person name="Gouzy J."/>
            <person name="Grassa C.J."/>
            <person name="Murat F."/>
            <person name="Staton S.E."/>
            <person name="Cottret L."/>
            <person name="Lelandais-Briere C."/>
            <person name="Owens G.L."/>
            <person name="Carrere S."/>
            <person name="Mayjonade B."/>
            <person name="Legrand L."/>
            <person name="Gill N."/>
            <person name="Kane N.C."/>
            <person name="Bowers J.E."/>
            <person name="Hubner S."/>
            <person name="Bellec A."/>
            <person name="Berard A."/>
            <person name="Berges H."/>
            <person name="Blanchet N."/>
            <person name="Boniface M.C."/>
            <person name="Brunel D."/>
            <person name="Catrice O."/>
            <person name="Chaidir N."/>
            <person name="Claudel C."/>
            <person name="Donnadieu C."/>
            <person name="Faraut T."/>
            <person name="Fievet G."/>
            <person name="Helmstetter N."/>
            <person name="King M."/>
            <person name="Knapp S.J."/>
            <person name="Lai Z."/>
            <person name="Le Paslier M.C."/>
            <person name="Lippi Y."/>
            <person name="Lorenzon L."/>
            <person name="Mandel J.R."/>
            <person name="Marage G."/>
            <person name="Marchand G."/>
            <person name="Marquand E."/>
            <person name="Bret-Mestries E."/>
            <person name="Morien E."/>
            <person name="Nambeesan S."/>
            <person name="Nguyen T."/>
            <person name="Pegot-Espagnet P."/>
            <person name="Pouilly N."/>
            <person name="Raftis F."/>
            <person name="Sallet E."/>
            <person name="Schiex T."/>
            <person name="Thomas J."/>
            <person name="Vandecasteele C."/>
            <person name="Vares D."/>
            <person name="Vear F."/>
            <person name="Vautrin S."/>
            <person name="Crespi M."/>
            <person name="Mangin B."/>
            <person name="Burke J.M."/>
            <person name="Salse J."/>
            <person name="Munos S."/>
            <person name="Vincourt P."/>
            <person name="Rieseberg L.H."/>
            <person name="Langlade N.B."/>
        </authorList>
    </citation>
    <scope>NUCLEOTIDE SEQUENCE</scope>
    <source>
        <tissue evidence="1">Leaves</tissue>
    </source>
</reference>
<reference evidence="1" key="2">
    <citation type="submission" date="2020-06" db="EMBL/GenBank/DDBJ databases">
        <title>Helianthus annuus Genome sequencing and assembly Release 2.</title>
        <authorList>
            <person name="Gouzy J."/>
            <person name="Langlade N."/>
            <person name="Munos S."/>
        </authorList>
    </citation>
    <scope>NUCLEOTIDE SEQUENCE</scope>
    <source>
        <tissue evidence="1">Leaves</tissue>
    </source>
</reference>
<evidence type="ECO:0000313" key="2">
    <source>
        <dbReference type="Proteomes" id="UP000215914"/>
    </source>
</evidence>
<accession>A0A9K3NRY9</accession>
<dbReference type="EMBL" id="MNCJ02000319">
    <property type="protein sequence ID" value="KAF5809735.1"/>
    <property type="molecule type" value="Genomic_DNA"/>
</dbReference>
<organism evidence="1 2">
    <name type="scientific">Helianthus annuus</name>
    <name type="common">Common sunflower</name>
    <dbReference type="NCBI Taxonomy" id="4232"/>
    <lineage>
        <taxon>Eukaryota</taxon>
        <taxon>Viridiplantae</taxon>
        <taxon>Streptophyta</taxon>
        <taxon>Embryophyta</taxon>
        <taxon>Tracheophyta</taxon>
        <taxon>Spermatophyta</taxon>
        <taxon>Magnoliopsida</taxon>
        <taxon>eudicotyledons</taxon>
        <taxon>Gunneridae</taxon>
        <taxon>Pentapetalae</taxon>
        <taxon>asterids</taxon>
        <taxon>campanulids</taxon>
        <taxon>Asterales</taxon>
        <taxon>Asteraceae</taxon>
        <taxon>Asteroideae</taxon>
        <taxon>Heliantheae alliance</taxon>
        <taxon>Heliantheae</taxon>
        <taxon>Helianthus</taxon>
    </lineage>
</organism>
<sequence>MAYQQVFQQSQHRNILCESHQSNLLRARVPMRSREHKSKADGDFIFVTTE</sequence>
<comment type="caution">
    <text evidence="1">The sequence shown here is derived from an EMBL/GenBank/DDBJ whole genome shotgun (WGS) entry which is preliminary data.</text>
</comment>
<evidence type="ECO:0000313" key="1">
    <source>
        <dbReference type="EMBL" id="KAF5809735.1"/>
    </source>
</evidence>